<organism evidence="1">
    <name type="scientific">marine sediment metagenome</name>
    <dbReference type="NCBI Taxonomy" id="412755"/>
    <lineage>
        <taxon>unclassified sequences</taxon>
        <taxon>metagenomes</taxon>
        <taxon>ecological metagenomes</taxon>
    </lineage>
</organism>
<protein>
    <recommendedName>
        <fullName evidence="2">Ribbon-helix-helix protein CopG domain-containing protein</fullName>
    </recommendedName>
</protein>
<gene>
    <name evidence="1" type="ORF">LCGC14_0598920</name>
</gene>
<dbReference type="EMBL" id="LAZR01000956">
    <property type="protein sequence ID" value="KKN53799.1"/>
    <property type="molecule type" value="Genomic_DNA"/>
</dbReference>
<evidence type="ECO:0000313" key="1">
    <source>
        <dbReference type="EMBL" id="KKN53799.1"/>
    </source>
</evidence>
<proteinExistence type="predicted"/>
<dbReference type="AlphaFoldDB" id="A0A0F9RG57"/>
<comment type="caution">
    <text evidence="1">The sequence shown here is derived from an EMBL/GenBank/DDBJ whole genome shotgun (WGS) entry which is preliminary data.</text>
</comment>
<accession>A0A0F9RG57</accession>
<sequence>MLNSVIMLVDFTIKEINDEVNYYIIVNLTVEQIKRLKIMAIKEEKTIKQLVKELIVKKLEKVQPKEEDK</sequence>
<name>A0A0F9RG57_9ZZZZ</name>
<evidence type="ECO:0008006" key="2">
    <source>
        <dbReference type="Google" id="ProtNLM"/>
    </source>
</evidence>
<reference evidence="1" key="1">
    <citation type="journal article" date="2015" name="Nature">
        <title>Complex archaea that bridge the gap between prokaryotes and eukaryotes.</title>
        <authorList>
            <person name="Spang A."/>
            <person name="Saw J.H."/>
            <person name="Jorgensen S.L."/>
            <person name="Zaremba-Niedzwiedzka K."/>
            <person name="Martijn J."/>
            <person name="Lind A.E."/>
            <person name="van Eijk R."/>
            <person name="Schleper C."/>
            <person name="Guy L."/>
            <person name="Ettema T.J."/>
        </authorList>
    </citation>
    <scope>NUCLEOTIDE SEQUENCE</scope>
</reference>